<sequence length="111" mass="12385">MQMLSLSGTSEKYVSDYDIPCVGKGSFSTLSVDTILAEALKERDEILSRSSLLKEFQKEIDTALNGFTEVNLRFEGLADAARSFNNKREISERLAEFRIEINNQSINGSAN</sequence>
<name>A0A1W1HF23_9BACT</name>
<dbReference type="RefSeq" id="WP_080809916.1">
    <property type="nucleotide sequence ID" value="NZ_LT828575.1"/>
</dbReference>
<dbReference type="AlphaFoldDB" id="A0A1W1HF23"/>
<organism evidence="1 2">
    <name type="scientific">Desulfamplus magnetovallimortis</name>
    <dbReference type="NCBI Taxonomy" id="1246637"/>
    <lineage>
        <taxon>Bacteria</taxon>
        <taxon>Pseudomonadati</taxon>
        <taxon>Thermodesulfobacteriota</taxon>
        <taxon>Desulfobacteria</taxon>
        <taxon>Desulfobacterales</taxon>
        <taxon>Desulfobacteraceae</taxon>
        <taxon>Desulfamplus</taxon>
    </lineage>
</organism>
<gene>
    <name evidence="1" type="ORF">MTBBW1_2690002</name>
</gene>
<keyword evidence="2" id="KW-1185">Reference proteome</keyword>
<protein>
    <submittedName>
        <fullName evidence="1">Uncharacterized protein</fullName>
    </submittedName>
</protein>
<dbReference type="Proteomes" id="UP000191931">
    <property type="component" value="Unassembled WGS sequence"/>
</dbReference>
<accession>A0A1W1HF23</accession>
<dbReference type="EMBL" id="FWEV01000189">
    <property type="protein sequence ID" value="SLM31089.1"/>
    <property type="molecule type" value="Genomic_DNA"/>
</dbReference>
<evidence type="ECO:0000313" key="1">
    <source>
        <dbReference type="EMBL" id="SLM31089.1"/>
    </source>
</evidence>
<reference evidence="1 2" key="1">
    <citation type="submission" date="2017-03" db="EMBL/GenBank/DDBJ databases">
        <authorList>
            <person name="Afonso C.L."/>
            <person name="Miller P.J."/>
            <person name="Scott M.A."/>
            <person name="Spackman E."/>
            <person name="Goraichik I."/>
            <person name="Dimitrov K.M."/>
            <person name="Suarez D.L."/>
            <person name="Swayne D.E."/>
        </authorList>
    </citation>
    <scope>NUCLEOTIDE SEQUENCE [LARGE SCALE GENOMIC DNA]</scope>
    <source>
        <strain evidence="1">PRJEB14757</strain>
    </source>
</reference>
<proteinExistence type="predicted"/>
<evidence type="ECO:0000313" key="2">
    <source>
        <dbReference type="Proteomes" id="UP000191931"/>
    </source>
</evidence>
<dbReference type="OrthoDB" id="1467026at2"/>